<dbReference type="GO" id="GO:0005886">
    <property type="term" value="C:plasma membrane"/>
    <property type="evidence" value="ECO:0007669"/>
    <property type="project" value="UniProtKB-SubCell"/>
</dbReference>
<evidence type="ECO:0000256" key="5">
    <source>
        <dbReference type="ARBA" id="ARBA00022614"/>
    </source>
</evidence>
<feature type="domain" description="Leucine-rich repeat-containing N-terminal plant-type" evidence="13">
    <location>
        <begin position="27"/>
        <end position="61"/>
    </location>
</feature>
<dbReference type="FunFam" id="3.80.10.10:FF:000213">
    <property type="entry name" value="Tyrosine-sulfated glycopeptide receptor 1"/>
    <property type="match status" value="1"/>
</dbReference>
<dbReference type="PROSITE" id="PS51450">
    <property type="entry name" value="LRR"/>
    <property type="match status" value="1"/>
</dbReference>
<dbReference type="InterPro" id="IPR001611">
    <property type="entry name" value="Leu-rich_rpt"/>
</dbReference>
<dbReference type="InterPro" id="IPR032675">
    <property type="entry name" value="LRR_dom_sf"/>
</dbReference>
<comment type="subcellular location">
    <subcellularLocation>
        <location evidence="2">Cell membrane</location>
    </subcellularLocation>
    <subcellularLocation>
        <location evidence="1">Membrane</location>
        <topology evidence="1">Single-pass membrane protein</topology>
    </subcellularLocation>
</comment>
<keyword evidence="7" id="KW-0677">Repeat</keyword>
<evidence type="ECO:0000256" key="2">
    <source>
        <dbReference type="ARBA" id="ARBA00004236"/>
    </source>
</evidence>
<name>A0ABD3LDH3_EUCGL</name>
<protein>
    <recommendedName>
        <fullName evidence="13">Leucine-rich repeat-containing N-terminal plant-type domain-containing protein</fullName>
    </recommendedName>
</protein>
<dbReference type="SMART" id="SM00369">
    <property type="entry name" value="LRR_TYP"/>
    <property type="match status" value="7"/>
</dbReference>
<dbReference type="InterPro" id="IPR013210">
    <property type="entry name" value="LRR_N_plant-typ"/>
</dbReference>
<dbReference type="AlphaFoldDB" id="A0ABD3LDH3"/>
<dbReference type="PANTHER" id="PTHR48056">
    <property type="entry name" value="LRR RECEPTOR-LIKE SERINE/THREONINE-PROTEIN KINASE-RELATED"/>
    <property type="match status" value="1"/>
</dbReference>
<evidence type="ECO:0000256" key="7">
    <source>
        <dbReference type="ARBA" id="ARBA00022737"/>
    </source>
</evidence>
<dbReference type="SUPFAM" id="SSF52047">
    <property type="entry name" value="RNI-like"/>
    <property type="match status" value="1"/>
</dbReference>
<accession>A0ABD3LDH3</accession>
<dbReference type="Pfam" id="PF00560">
    <property type="entry name" value="LRR_1"/>
    <property type="match status" value="2"/>
</dbReference>
<dbReference type="InterPro" id="IPR050647">
    <property type="entry name" value="Plant_LRR-RLKs"/>
</dbReference>
<dbReference type="SUPFAM" id="SSF52058">
    <property type="entry name" value="L domain-like"/>
    <property type="match status" value="1"/>
</dbReference>
<comment type="similarity">
    <text evidence="3">Belongs to the RLP family.</text>
</comment>
<evidence type="ECO:0000313" key="15">
    <source>
        <dbReference type="Proteomes" id="UP001634007"/>
    </source>
</evidence>
<keyword evidence="9 11" id="KW-0472">Membrane</keyword>
<gene>
    <name evidence="14" type="ORF">ACJRO7_016671</name>
</gene>
<evidence type="ECO:0000259" key="13">
    <source>
        <dbReference type="Pfam" id="PF08263"/>
    </source>
</evidence>
<organism evidence="14 15">
    <name type="scientific">Eucalyptus globulus</name>
    <name type="common">Tasmanian blue gum</name>
    <dbReference type="NCBI Taxonomy" id="34317"/>
    <lineage>
        <taxon>Eukaryota</taxon>
        <taxon>Viridiplantae</taxon>
        <taxon>Streptophyta</taxon>
        <taxon>Embryophyta</taxon>
        <taxon>Tracheophyta</taxon>
        <taxon>Spermatophyta</taxon>
        <taxon>Magnoliopsida</taxon>
        <taxon>eudicotyledons</taxon>
        <taxon>Gunneridae</taxon>
        <taxon>Pentapetalae</taxon>
        <taxon>rosids</taxon>
        <taxon>malvids</taxon>
        <taxon>Myrtales</taxon>
        <taxon>Myrtaceae</taxon>
        <taxon>Myrtoideae</taxon>
        <taxon>Eucalypteae</taxon>
        <taxon>Eucalyptus</taxon>
    </lineage>
</organism>
<dbReference type="InterPro" id="IPR003591">
    <property type="entry name" value="Leu-rich_rpt_typical-subtyp"/>
</dbReference>
<keyword evidence="4" id="KW-1003">Cell membrane</keyword>
<dbReference type="Proteomes" id="UP001634007">
    <property type="component" value="Unassembled WGS sequence"/>
</dbReference>
<feature type="signal peptide" evidence="12">
    <location>
        <begin position="1"/>
        <end position="22"/>
    </location>
</feature>
<keyword evidence="15" id="KW-1185">Reference proteome</keyword>
<dbReference type="PRINTS" id="PR00019">
    <property type="entry name" value="LEURICHRPT"/>
</dbReference>
<dbReference type="FunFam" id="3.80.10.10:FF:000095">
    <property type="entry name" value="LRR receptor-like serine/threonine-protein kinase GSO1"/>
    <property type="match status" value="1"/>
</dbReference>
<evidence type="ECO:0000256" key="4">
    <source>
        <dbReference type="ARBA" id="ARBA00022475"/>
    </source>
</evidence>
<comment type="caution">
    <text evidence="14">The sequence shown here is derived from an EMBL/GenBank/DDBJ whole genome shotgun (WGS) entry which is preliminary data.</text>
</comment>
<sequence>MTVVLTIIISLTLSCFPSAIHACDEVDANSLLSFASSMSSSPSLNWSNSIDCCLWEGITCNSDLNRVTRLWLPSRGLHGPVAPSLANVNHLTHLNLSRNSLFGSLPSGFFSSLNNLQIIDFSYNDLSGKLPSSSSSSSHLENVNLSRNRMGGDIPSWFLKDAWNLTSFSVSSNQFTGVIPSHLWINSSRSIQFLDFSVNYFRGEIPQGLGSCLNLKVFRAGSNSLTGSLPRDLYKSASIEELSVPQNQLSGPIGEAIANVTNLRIVDLSVNGFTGPIPAETGKLYNLQQLCLQNNRLSGSLPSSLMDCTNLILLNVRSNSLLGDLSNFNFSNLVRLGVLDLGYNDFSGNFPQSLLSCKSLTAIRLSANRIAGHIPPKISQLQSLSFMAISGSNLLNIAATFTSLRGCRNLTAIILSQNFIGESMPEIDMTVDSRGFQNLELLALGRCQLQGQIPAWLAKLGNLRVLDLSQNRLTGQIPPWFSSLPYLFYIDLSSNLLSGPFPKQLTLLPALSGEAGNILSLSPLVLPIFVMPDKSTMRLFNGRRVLPPAIYLDSNGLSGSIPVEIGRLKCLNVLSLSRNNFSGSIPDEIAQVTNLERLDLSSNSLTGKIPASLIGLHFLSYFSVAFNDLDGEIPFRGQLDTFPSASFEGNPKLCSSILQHPCFTQEENDATGPEHAPEPEVAPEPEDIIVGLAAGISFGFIIGSTYGFFYMDNFRRFIAWFTKFF</sequence>
<dbReference type="EMBL" id="JBJKBG010000003">
    <property type="protein sequence ID" value="KAL3747892.1"/>
    <property type="molecule type" value="Genomic_DNA"/>
</dbReference>
<evidence type="ECO:0000256" key="8">
    <source>
        <dbReference type="ARBA" id="ARBA00022989"/>
    </source>
</evidence>
<evidence type="ECO:0000256" key="9">
    <source>
        <dbReference type="ARBA" id="ARBA00023136"/>
    </source>
</evidence>
<evidence type="ECO:0000256" key="10">
    <source>
        <dbReference type="ARBA" id="ARBA00023180"/>
    </source>
</evidence>
<keyword evidence="10" id="KW-0325">Glycoprotein</keyword>
<evidence type="ECO:0000313" key="14">
    <source>
        <dbReference type="EMBL" id="KAL3747892.1"/>
    </source>
</evidence>
<evidence type="ECO:0000256" key="1">
    <source>
        <dbReference type="ARBA" id="ARBA00004167"/>
    </source>
</evidence>
<dbReference type="Gene3D" id="3.80.10.10">
    <property type="entry name" value="Ribonuclease Inhibitor"/>
    <property type="match status" value="2"/>
</dbReference>
<evidence type="ECO:0000256" key="6">
    <source>
        <dbReference type="ARBA" id="ARBA00022692"/>
    </source>
</evidence>
<evidence type="ECO:0000256" key="3">
    <source>
        <dbReference type="ARBA" id="ARBA00009592"/>
    </source>
</evidence>
<evidence type="ECO:0000256" key="11">
    <source>
        <dbReference type="SAM" id="Phobius"/>
    </source>
</evidence>
<reference evidence="14 15" key="1">
    <citation type="submission" date="2024-11" db="EMBL/GenBank/DDBJ databases">
        <title>Chromosome-level genome assembly of Eucalyptus globulus Labill. provides insights into its genome evolution.</title>
        <authorList>
            <person name="Li X."/>
        </authorList>
    </citation>
    <scope>NUCLEOTIDE SEQUENCE [LARGE SCALE GENOMIC DNA]</scope>
    <source>
        <strain evidence="14">CL2024</strain>
        <tissue evidence="14">Fresh tender leaves</tissue>
    </source>
</reference>
<keyword evidence="12" id="KW-0732">Signal</keyword>
<dbReference type="Pfam" id="PF08263">
    <property type="entry name" value="LRRNT_2"/>
    <property type="match status" value="1"/>
</dbReference>
<keyword evidence="8 11" id="KW-1133">Transmembrane helix</keyword>
<proteinExistence type="inferred from homology"/>
<dbReference type="PANTHER" id="PTHR48056:SF57">
    <property type="entry name" value="LEUCINE-RICH REPEAT-CONTAINING N-TERMINAL PLANT-TYPE DOMAIN-CONTAINING PROTEIN"/>
    <property type="match status" value="1"/>
</dbReference>
<keyword evidence="6 11" id="KW-0812">Transmembrane</keyword>
<dbReference type="Pfam" id="PF13855">
    <property type="entry name" value="LRR_8"/>
    <property type="match status" value="3"/>
</dbReference>
<feature type="chain" id="PRO_5044744488" description="Leucine-rich repeat-containing N-terminal plant-type domain-containing protein" evidence="12">
    <location>
        <begin position="23"/>
        <end position="725"/>
    </location>
</feature>
<keyword evidence="5" id="KW-0433">Leucine-rich repeat</keyword>
<evidence type="ECO:0000256" key="12">
    <source>
        <dbReference type="SAM" id="SignalP"/>
    </source>
</evidence>
<feature type="transmembrane region" description="Helical" evidence="11">
    <location>
        <begin position="688"/>
        <end position="709"/>
    </location>
</feature>